<dbReference type="InParanoid" id="Q6BP64"/>
<dbReference type="HOGENOM" id="CLU_024219_3_2_1"/>
<evidence type="ECO:0000313" key="7">
    <source>
        <dbReference type="Proteomes" id="UP000000599"/>
    </source>
</evidence>
<accession>Q6BP64</accession>
<evidence type="ECO:0000256" key="3">
    <source>
        <dbReference type="SAM" id="MobiDB-lite"/>
    </source>
</evidence>
<proteinExistence type="inferred from homology"/>
<dbReference type="GO" id="GO:0043548">
    <property type="term" value="F:phosphatidylinositol 3-kinase binding"/>
    <property type="evidence" value="ECO:0007669"/>
    <property type="project" value="TreeGrafter"/>
</dbReference>
<feature type="domain" description="Atg6/beclin coiled-coil" evidence="5">
    <location>
        <begin position="145"/>
        <end position="281"/>
    </location>
</feature>
<organism evidence="6 7">
    <name type="scientific">Debaryomyces hansenii (strain ATCC 36239 / CBS 767 / BCRC 21394 / JCM 1990 / NBRC 0083 / IGC 2968)</name>
    <name type="common">Yeast</name>
    <name type="synonym">Torulaspora hansenii</name>
    <dbReference type="NCBI Taxonomy" id="284592"/>
    <lineage>
        <taxon>Eukaryota</taxon>
        <taxon>Fungi</taxon>
        <taxon>Dikarya</taxon>
        <taxon>Ascomycota</taxon>
        <taxon>Saccharomycotina</taxon>
        <taxon>Pichiomycetes</taxon>
        <taxon>Debaryomycetaceae</taxon>
        <taxon>Debaryomyces</taxon>
    </lineage>
</organism>
<dbReference type="FunCoup" id="Q6BP64">
    <property type="interactions" value="553"/>
</dbReference>
<dbReference type="InterPro" id="IPR041691">
    <property type="entry name" value="Atg6/beclin_CC"/>
</dbReference>
<dbReference type="GO" id="GO:0000423">
    <property type="term" value="P:mitophagy"/>
    <property type="evidence" value="ECO:0007669"/>
    <property type="project" value="TreeGrafter"/>
</dbReference>
<dbReference type="OMA" id="EWDVYKA"/>
<dbReference type="AlphaFoldDB" id="Q6BP64"/>
<dbReference type="InterPro" id="IPR007243">
    <property type="entry name" value="Atg6/Beclin"/>
</dbReference>
<dbReference type="GO" id="GO:0046854">
    <property type="term" value="P:phosphatidylinositol phosphate biosynthetic process"/>
    <property type="evidence" value="ECO:0007669"/>
    <property type="project" value="EnsemblFungi"/>
</dbReference>
<dbReference type="VEuPathDB" id="FungiDB:DEHA2E16214g"/>
<keyword evidence="2" id="KW-0175">Coiled coil</keyword>
<dbReference type="eggNOG" id="KOG2751">
    <property type="taxonomic scope" value="Eukaryota"/>
</dbReference>
<feature type="region of interest" description="Disordered" evidence="3">
    <location>
        <begin position="95"/>
        <end position="115"/>
    </location>
</feature>
<dbReference type="Pfam" id="PF04111">
    <property type="entry name" value="APG6"/>
    <property type="match status" value="1"/>
</dbReference>
<dbReference type="GO" id="GO:0005829">
    <property type="term" value="C:cytosol"/>
    <property type="evidence" value="ECO:0007669"/>
    <property type="project" value="GOC"/>
</dbReference>
<dbReference type="GeneID" id="2901957"/>
<evidence type="ECO:0000259" key="4">
    <source>
        <dbReference type="Pfam" id="PF04111"/>
    </source>
</evidence>
<dbReference type="Pfam" id="PF17675">
    <property type="entry name" value="APG6_N"/>
    <property type="match status" value="1"/>
</dbReference>
<dbReference type="GO" id="GO:0000425">
    <property type="term" value="P:pexophagy"/>
    <property type="evidence" value="ECO:0007669"/>
    <property type="project" value="EnsemblFungi"/>
</dbReference>
<dbReference type="GO" id="GO:0051365">
    <property type="term" value="P:cellular response to potassium ion starvation"/>
    <property type="evidence" value="ECO:0007669"/>
    <property type="project" value="EnsemblFungi"/>
</dbReference>
<gene>
    <name evidence="6" type="ordered locus">DEHA2E16214g</name>
</gene>
<dbReference type="GO" id="GO:0042147">
    <property type="term" value="P:retrograde transport, endosome to Golgi"/>
    <property type="evidence" value="ECO:0007669"/>
    <property type="project" value="EnsemblFungi"/>
</dbReference>
<dbReference type="STRING" id="284592.Q6BP64"/>
<evidence type="ECO:0000256" key="1">
    <source>
        <dbReference type="ARBA" id="ARBA00005965"/>
    </source>
</evidence>
<dbReference type="GO" id="GO:0030674">
    <property type="term" value="F:protein-macromolecule adaptor activity"/>
    <property type="evidence" value="ECO:0007669"/>
    <property type="project" value="TreeGrafter"/>
</dbReference>
<reference evidence="6 7" key="1">
    <citation type="journal article" date="2004" name="Nature">
        <title>Genome evolution in yeasts.</title>
        <authorList>
            <consortium name="Genolevures"/>
            <person name="Dujon B."/>
            <person name="Sherman D."/>
            <person name="Fischer G."/>
            <person name="Durrens P."/>
            <person name="Casaregola S."/>
            <person name="Lafontaine I."/>
            <person name="de Montigny J."/>
            <person name="Marck C."/>
            <person name="Neuveglise C."/>
            <person name="Talla E."/>
            <person name="Goffard N."/>
            <person name="Frangeul L."/>
            <person name="Aigle M."/>
            <person name="Anthouard V."/>
            <person name="Babour A."/>
            <person name="Barbe V."/>
            <person name="Barnay S."/>
            <person name="Blanchin S."/>
            <person name="Beckerich J.M."/>
            <person name="Beyne E."/>
            <person name="Bleykasten C."/>
            <person name="Boisrame A."/>
            <person name="Boyer J."/>
            <person name="Cattolico L."/>
            <person name="Confanioleri F."/>
            <person name="de Daruvar A."/>
            <person name="Despons L."/>
            <person name="Fabre E."/>
            <person name="Fairhead C."/>
            <person name="Ferry-Dumazet H."/>
            <person name="Groppi A."/>
            <person name="Hantraye F."/>
            <person name="Hennequin C."/>
            <person name="Jauniaux N."/>
            <person name="Joyet P."/>
            <person name="Kachouri R."/>
            <person name="Kerrest A."/>
            <person name="Koszul R."/>
            <person name="Lemaire M."/>
            <person name="Lesur I."/>
            <person name="Ma L."/>
            <person name="Muller H."/>
            <person name="Nicaud J.M."/>
            <person name="Nikolski M."/>
            <person name="Oztas S."/>
            <person name="Ozier-Kalogeropoulos O."/>
            <person name="Pellenz S."/>
            <person name="Potier S."/>
            <person name="Richard G.F."/>
            <person name="Straub M.L."/>
            <person name="Suleau A."/>
            <person name="Swennene D."/>
            <person name="Tekaia F."/>
            <person name="Wesolowski-Louvel M."/>
            <person name="Westhof E."/>
            <person name="Wirth B."/>
            <person name="Zeniou-Meyer M."/>
            <person name="Zivanovic I."/>
            <person name="Bolotin-Fukuhara M."/>
            <person name="Thierry A."/>
            <person name="Bouchier C."/>
            <person name="Caudron B."/>
            <person name="Scarpelli C."/>
            <person name="Gaillardin C."/>
            <person name="Weissenbach J."/>
            <person name="Wincker P."/>
            <person name="Souciet J.L."/>
        </authorList>
    </citation>
    <scope>NUCLEOTIDE SEQUENCE [LARGE SCALE GENOMIC DNA]</scope>
    <source>
        <strain evidence="7">ATCC 36239 / CBS 767 / BCRC 21394 / JCM 1990 / NBRC 0083 / IGC 2968</strain>
    </source>
</reference>
<dbReference type="GO" id="GO:0045324">
    <property type="term" value="P:late endosome to vacuole transport"/>
    <property type="evidence" value="ECO:0007669"/>
    <property type="project" value="EnsemblFungi"/>
</dbReference>
<keyword evidence="7" id="KW-1185">Reference proteome</keyword>
<feature type="coiled-coil region" evidence="2">
    <location>
        <begin position="206"/>
        <end position="244"/>
    </location>
</feature>
<comment type="similarity">
    <text evidence="1">Belongs to the beclin family.</text>
</comment>
<dbReference type="GO" id="GO:0006995">
    <property type="term" value="P:cellular response to nitrogen starvation"/>
    <property type="evidence" value="ECO:0007669"/>
    <property type="project" value="TreeGrafter"/>
</dbReference>
<evidence type="ECO:0000313" key="6">
    <source>
        <dbReference type="EMBL" id="CAG88259.2"/>
    </source>
</evidence>
<dbReference type="GO" id="GO:0000407">
    <property type="term" value="C:phagophore assembly site"/>
    <property type="evidence" value="ECO:0007669"/>
    <property type="project" value="EnsemblFungi"/>
</dbReference>
<dbReference type="RefSeq" id="XP_460006.2">
    <property type="nucleotide sequence ID" value="XM_460006.1"/>
</dbReference>
<dbReference type="OrthoDB" id="20368at2759"/>
<dbReference type="Gene3D" id="1.10.418.40">
    <property type="entry name" value="Autophagy protein 6/Beclin 1"/>
    <property type="match status" value="1"/>
</dbReference>
<dbReference type="Proteomes" id="UP000000599">
    <property type="component" value="Chromosome E"/>
</dbReference>
<evidence type="ECO:0000256" key="2">
    <source>
        <dbReference type="SAM" id="Coils"/>
    </source>
</evidence>
<name>Q6BP64_DEBHA</name>
<dbReference type="GO" id="GO:0034271">
    <property type="term" value="C:phosphatidylinositol 3-kinase complex, class III, type I"/>
    <property type="evidence" value="ECO:0007669"/>
    <property type="project" value="EnsemblFungi"/>
</dbReference>
<dbReference type="PANTHER" id="PTHR12768:SF4">
    <property type="entry name" value="BECLIN-1"/>
    <property type="match status" value="1"/>
</dbReference>
<sequence length="472" mass="54674">MHDKSFHCQKCNGRVKLDPSLMKLNSAQVNLLVNKNNNETYNDDDMVKLDPADFIPKDRLALYDEVNNDVQTPIHYKNLIDNNEHDIESSFNSNIFGMHNTEDNENEKDSSQENDDDHYIIISSRINTLKKVFGILSSNQEIDHPLCIDCSNLLLANFKLKFDQNQREKEYYMSFLRKLKEKDSNEINNNELDSKFDESIDGFEQLSSQELEKLQKLKQLEEHKSELDKQLNDLKGQLNKLNENEMNDVLKLRNNLSLDLKSKLNKLEQSKSLYQSHLNHLDNLRNLNIYSKFFQISFDDNDTYGTINGFRLGYKVPWSEINAALGQIVLLFIFIIRRLDFKLKNYKLIPMGSQSQIIKISKNNSSTDQPHKTILNLYSTNDFSLGKLFNFNKLDVAMIALLDILSQIESKLSAIDEEMELPYTISSKRDSIGGKSIRITSNTEWTLGCKFLLTNINWILTYTSVHTKPSVV</sequence>
<dbReference type="KEGG" id="dha:DEHA2E16214g"/>
<dbReference type="PANTHER" id="PTHR12768">
    <property type="entry name" value="BECLIN 1"/>
    <property type="match status" value="1"/>
</dbReference>
<feature type="domain" description="Atg6 BARA" evidence="4">
    <location>
        <begin position="284"/>
        <end position="464"/>
    </location>
</feature>
<dbReference type="GO" id="GO:0000045">
    <property type="term" value="P:autophagosome assembly"/>
    <property type="evidence" value="ECO:0007669"/>
    <property type="project" value="EnsemblFungi"/>
</dbReference>
<dbReference type="GO" id="GO:0034272">
    <property type="term" value="C:phosphatidylinositol 3-kinase complex, class III, type II"/>
    <property type="evidence" value="ECO:0007669"/>
    <property type="project" value="EnsemblFungi"/>
</dbReference>
<protein>
    <submittedName>
        <fullName evidence="6">DEHA2E16214p</fullName>
    </submittedName>
</protein>
<dbReference type="GO" id="GO:0032258">
    <property type="term" value="P:cytoplasm to vacuole targeting by the Cvt pathway"/>
    <property type="evidence" value="ECO:0007669"/>
    <property type="project" value="EnsemblFungi"/>
</dbReference>
<dbReference type="GO" id="GO:0034727">
    <property type="term" value="P:piecemeal microautophagy of the nucleus"/>
    <property type="evidence" value="ECO:0007669"/>
    <property type="project" value="EnsemblFungi"/>
</dbReference>
<dbReference type="InterPro" id="IPR040455">
    <property type="entry name" value="Atg6_BARA"/>
</dbReference>
<evidence type="ECO:0000259" key="5">
    <source>
        <dbReference type="Pfam" id="PF17675"/>
    </source>
</evidence>
<dbReference type="EMBL" id="CR382137">
    <property type="protein sequence ID" value="CAG88259.2"/>
    <property type="molecule type" value="Genomic_DNA"/>
</dbReference>
<dbReference type="InterPro" id="IPR038274">
    <property type="entry name" value="Atg6/Beclin_C_sf"/>
</dbReference>
<dbReference type="GO" id="GO:0120095">
    <property type="term" value="C:vacuole-isolation membrane contact site"/>
    <property type="evidence" value="ECO:0007669"/>
    <property type="project" value="EnsemblFungi"/>
</dbReference>